<organism evidence="2 3">
    <name type="scientific">Blyttiomyces helicus</name>
    <dbReference type="NCBI Taxonomy" id="388810"/>
    <lineage>
        <taxon>Eukaryota</taxon>
        <taxon>Fungi</taxon>
        <taxon>Fungi incertae sedis</taxon>
        <taxon>Chytridiomycota</taxon>
        <taxon>Chytridiomycota incertae sedis</taxon>
        <taxon>Chytridiomycetes</taxon>
        <taxon>Chytridiomycetes incertae sedis</taxon>
        <taxon>Blyttiomyces</taxon>
    </lineage>
</organism>
<evidence type="ECO:0000256" key="1">
    <source>
        <dbReference type="SAM" id="MobiDB-lite"/>
    </source>
</evidence>
<reference evidence="3" key="1">
    <citation type="journal article" date="2018" name="Nat. Microbiol.">
        <title>Leveraging single-cell genomics to expand the fungal tree of life.</title>
        <authorList>
            <person name="Ahrendt S.R."/>
            <person name="Quandt C.A."/>
            <person name="Ciobanu D."/>
            <person name="Clum A."/>
            <person name="Salamov A."/>
            <person name="Andreopoulos B."/>
            <person name="Cheng J.F."/>
            <person name="Woyke T."/>
            <person name="Pelin A."/>
            <person name="Henrissat B."/>
            <person name="Reynolds N.K."/>
            <person name="Benny G.L."/>
            <person name="Smith M.E."/>
            <person name="James T.Y."/>
            <person name="Grigoriev I.V."/>
        </authorList>
    </citation>
    <scope>NUCLEOTIDE SEQUENCE [LARGE SCALE GENOMIC DNA]</scope>
</reference>
<protein>
    <submittedName>
        <fullName evidence="2">Uncharacterized protein</fullName>
    </submittedName>
</protein>
<evidence type="ECO:0000313" key="2">
    <source>
        <dbReference type="EMBL" id="RKO88457.1"/>
    </source>
</evidence>
<keyword evidence="3" id="KW-1185">Reference proteome</keyword>
<feature type="region of interest" description="Disordered" evidence="1">
    <location>
        <begin position="40"/>
        <end position="62"/>
    </location>
</feature>
<gene>
    <name evidence="2" type="ORF">BDK51DRAFT_30522</name>
</gene>
<dbReference type="AlphaFoldDB" id="A0A4V1IR13"/>
<dbReference type="Proteomes" id="UP000269721">
    <property type="component" value="Unassembled WGS sequence"/>
</dbReference>
<proteinExistence type="predicted"/>
<evidence type="ECO:0000313" key="3">
    <source>
        <dbReference type="Proteomes" id="UP000269721"/>
    </source>
</evidence>
<accession>A0A4V1IR13</accession>
<dbReference type="EMBL" id="KZ996702">
    <property type="protein sequence ID" value="RKO88457.1"/>
    <property type="molecule type" value="Genomic_DNA"/>
</dbReference>
<sequence>MLNMLSKGWIRKGTTGAVPAGGGAGEDACPSIKWSHAFARANPVPRPPTTDPEGILDFDSDDELSDFDSVDELSDLEEDEAGEENVQRQLENHSAHPWYMTGVAVTAVRHVDVTRVDPMKPASNEVGIVPIGDPSSPNDSPPVHSLSRLVIFILSTPLAKWVGNPGSDQGSDLRGPVGLQGTVHGWFWVWLRLGTLQS</sequence>
<name>A0A4V1IR13_9FUNG</name>